<sequence>MPGKKEEDFAMLPNDPPPRLPPVDADAIAPEARAFLEKWTGGFFQGADKHPVLLTFAHNPKLADVFSAFNIHLLTTSTLPVKQRQIAIMRLAWITKAVYMWSSHLNTSISCGLDDSLFEPIKVGASDPYFTDFERHVIRATEELIANYEISEESWAALMSEWSEAQVLDFLFTVGCYTTIAYVMRSTGVQRLPDLLASAERYGAPE</sequence>
<protein>
    <recommendedName>
        <fullName evidence="4">Carboxymuconolactone decarboxylase</fullName>
    </recommendedName>
</protein>
<dbReference type="PANTHER" id="PTHR34846:SF5">
    <property type="entry name" value="CARBOXYMUCONOLACTONE DECARBOXYLASE-LIKE DOMAIN-CONTAINING PROTEIN"/>
    <property type="match status" value="1"/>
</dbReference>
<dbReference type="Proteomes" id="UP001361239">
    <property type="component" value="Unassembled WGS sequence"/>
</dbReference>
<accession>A0ABU8RPR0</accession>
<evidence type="ECO:0000256" key="1">
    <source>
        <dbReference type="SAM" id="MobiDB-lite"/>
    </source>
</evidence>
<keyword evidence="3" id="KW-1185">Reference proteome</keyword>
<dbReference type="EMBL" id="JBBHJZ010000001">
    <property type="protein sequence ID" value="MEJ5975025.1"/>
    <property type="molecule type" value="Genomic_DNA"/>
</dbReference>
<dbReference type="Gene3D" id="1.20.1290.10">
    <property type="entry name" value="AhpD-like"/>
    <property type="match status" value="1"/>
</dbReference>
<organism evidence="2 3">
    <name type="scientific">Novosphingobium anseongense</name>
    <dbReference type="NCBI Taxonomy" id="3133436"/>
    <lineage>
        <taxon>Bacteria</taxon>
        <taxon>Pseudomonadati</taxon>
        <taxon>Pseudomonadota</taxon>
        <taxon>Alphaproteobacteria</taxon>
        <taxon>Sphingomonadales</taxon>
        <taxon>Sphingomonadaceae</taxon>
        <taxon>Novosphingobium</taxon>
    </lineage>
</organism>
<evidence type="ECO:0000313" key="2">
    <source>
        <dbReference type="EMBL" id="MEJ5975025.1"/>
    </source>
</evidence>
<gene>
    <name evidence="2" type="ORF">WG901_00130</name>
</gene>
<evidence type="ECO:0008006" key="4">
    <source>
        <dbReference type="Google" id="ProtNLM"/>
    </source>
</evidence>
<dbReference type="InterPro" id="IPR029032">
    <property type="entry name" value="AhpD-like"/>
</dbReference>
<feature type="region of interest" description="Disordered" evidence="1">
    <location>
        <begin position="1"/>
        <end position="20"/>
    </location>
</feature>
<dbReference type="SUPFAM" id="SSF69118">
    <property type="entry name" value="AhpD-like"/>
    <property type="match status" value="1"/>
</dbReference>
<reference evidence="2 3" key="1">
    <citation type="submission" date="2024-03" db="EMBL/GenBank/DDBJ databases">
        <authorList>
            <person name="Jo J.-H."/>
        </authorList>
    </citation>
    <scope>NUCLEOTIDE SEQUENCE [LARGE SCALE GENOMIC DNA]</scope>
    <source>
        <strain evidence="2 3">PS1R-30</strain>
    </source>
</reference>
<dbReference type="RefSeq" id="WP_339585001.1">
    <property type="nucleotide sequence ID" value="NZ_JBBHJZ010000001.1"/>
</dbReference>
<comment type="caution">
    <text evidence="2">The sequence shown here is derived from an EMBL/GenBank/DDBJ whole genome shotgun (WGS) entry which is preliminary data.</text>
</comment>
<proteinExistence type="predicted"/>
<name>A0ABU8RPR0_9SPHN</name>
<dbReference type="PANTHER" id="PTHR34846">
    <property type="entry name" value="4-CARBOXYMUCONOLACTONE DECARBOXYLASE FAMILY PROTEIN (AFU_ORTHOLOGUE AFUA_6G11590)"/>
    <property type="match status" value="1"/>
</dbReference>
<evidence type="ECO:0000313" key="3">
    <source>
        <dbReference type="Proteomes" id="UP001361239"/>
    </source>
</evidence>